<reference evidence="2 3" key="1">
    <citation type="journal article" date="2011" name="Mol. Biol. Evol.">
        <title>Comparative genomic analysis of fruiting body formation in Myxococcales.</title>
        <authorList>
            <person name="Huntley S."/>
            <person name="Hamann N."/>
            <person name="Wegener-Feldbrugge S."/>
            <person name="Treuner-Lange A."/>
            <person name="Kube M."/>
            <person name="Reinhardt R."/>
            <person name="Klages S."/>
            <person name="Muller R."/>
            <person name="Ronning C.M."/>
            <person name="Nierman W.C."/>
            <person name="Sogaard-Andersen L."/>
        </authorList>
    </citation>
    <scope>NUCLEOTIDE SEQUENCE [LARGE SCALE GENOMIC DNA]</scope>
    <source>
        <strain evidence="2 3">DW4/3-1</strain>
    </source>
</reference>
<dbReference type="Proteomes" id="UP000001351">
    <property type="component" value="Chromosome"/>
</dbReference>
<proteinExistence type="predicted"/>
<evidence type="ECO:0000313" key="2">
    <source>
        <dbReference type="EMBL" id="ADO69308.1"/>
    </source>
</evidence>
<dbReference type="KEGG" id="sur:STAUR_1504"/>
<keyword evidence="3" id="KW-1185">Reference proteome</keyword>
<dbReference type="HOGENOM" id="CLU_1546660_0_0_7"/>
<accession>E3FMA9</accession>
<dbReference type="EMBL" id="CP002271">
    <property type="protein sequence ID" value="ADO69308.1"/>
    <property type="molecule type" value="Genomic_DNA"/>
</dbReference>
<dbReference type="STRING" id="378806.STAUR_1504"/>
<evidence type="ECO:0000313" key="3">
    <source>
        <dbReference type="Proteomes" id="UP000001351"/>
    </source>
</evidence>
<protein>
    <submittedName>
        <fullName evidence="2">Uncharacterized protein</fullName>
    </submittedName>
</protein>
<evidence type="ECO:0000256" key="1">
    <source>
        <dbReference type="SAM" id="MobiDB-lite"/>
    </source>
</evidence>
<sequence length="173" mass="18135">MALSAMPWRSLRKTAPRPCTGPSPQGGAETAQLEAKVTAPIASTTCVVEATEPGKYGPDSNNVYKIDAQASIYGCSQSYPIIYTCSILEKKASNGTWSAVAGTRSCWADTNSSLGGQTSNPITYASGIYRQRAQGAVKLNATTWSPAQPSSCSTLSSNVPCTFKEVLSNAISL</sequence>
<feature type="region of interest" description="Disordered" evidence="1">
    <location>
        <begin position="1"/>
        <end position="31"/>
    </location>
</feature>
<name>E3FMA9_STIAD</name>
<organism evidence="2 3">
    <name type="scientific">Stigmatella aurantiaca (strain DW4/3-1)</name>
    <dbReference type="NCBI Taxonomy" id="378806"/>
    <lineage>
        <taxon>Bacteria</taxon>
        <taxon>Pseudomonadati</taxon>
        <taxon>Myxococcota</taxon>
        <taxon>Myxococcia</taxon>
        <taxon>Myxococcales</taxon>
        <taxon>Cystobacterineae</taxon>
        <taxon>Archangiaceae</taxon>
        <taxon>Stigmatella</taxon>
    </lineage>
</organism>
<dbReference type="AlphaFoldDB" id="E3FMA9"/>
<gene>
    <name evidence="2" type="ordered locus">STAUR_1504</name>
</gene>